<dbReference type="SMART" id="SM00320">
    <property type="entry name" value="WD40"/>
    <property type="match status" value="3"/>
</dbReference>
<keyword evidence="12" id="KW-1185">Reference proteome</keyword>
<dbReference type="InterPro" id="IPR044938">
    <property type="entry name" value="EDC4_C_sf"/>
</dbReference>
<evidence type="ECO:0000313" key="13">
    <source>
        <dbReference type="RefSeq" id="XP_011495160.1"/>
    </source>
</evidence>
<dbReference type="GO" id="GO:0031087">
    <property type="term" value="P:deadenylation-independent decapping of nuclear-transcribed mRNA"/>
    <property type="evidence" value="ECO:0007669"/>
    <property type="project" value="InterPro"/>
</dbReference>
<dbReference type="Gene3D" id="1.10.220.100">
    <property type="entry name" value="conserved c-terminal region of ge- 1"/>
    <property type="match status" value="1"/>
</dbReference>
<dbReference type="InterPro" id="IPR032401">
    <property type="entry name" value="EDC4_WD40"/>
</dbReference>
<dbReference type="PROSITE" id="PS50082">
    <property type="entry name" value="WD_REPEATS_2"/>
    <property type="match status" value="1"/>
</dbReference>
<evidence type="ECO:0000313" key="12">
    <source>
        <dbReference type="Proteomes" id="UP000695007"/>
    </source>
</evidence>
<evidence type="ECO:0000259" key="10">
    <source>
        <dbReference type="Pfam" id="PF16529"/>
    </source>
</evidence>
<sequence>MIKNGEDNNMRQTVEFSGREDQLTAEIVSTNVIIVPSPGGHNHGSSKVKLKNIVDFTWEHRYYVGQLLAVHMSGKYLAYGIKAGNGNGVVRVVNKDLEQRTLIRGMRGLIQDLAFAHVCNPILACVDFTGSLFVYAIEPVSTELLCSLVLQVTADDVSPMNHRVIWCPYIPEEEVTDEDEVSKLLVLTRGSKVELWSISAASRFFNTPIKATDPEIKENNVMLEIYQHSGNIVEATFSPDGTALATASSDGEVKFFQVYLHGSSCGQQPPRCLHQWRPHDGRPISSLFFLDDHKHHHSDTQFWRFAVTGCENNSELKVWSCELWTCLQTIKFAPMPTTQKAPVLKARLDLAAGYLLLSDIYNKVLYILSITKDSEEAVAFINTVSEFPLPYPILSFAIVDAGQRRLRPTSESLEDLCPGDDENEDQLVIRMYLVQPKSLQECHIAFRSPVVMNGSCLMDTLTHDSLDYPEDLPDISTVNHNGIVGVNDDDDGENGEEDTNITEAVELASNHASGLNLMTPDAFSSPAKKENALDSKSSSPQLGNIESASPSIAQTVQTLNAADQPLATSRLKDLVAPPSGGSSPSREVCEILSLAEPEENESEVKPEATATTNEDWSQIPMCLIKDAFHAMQEQGKEDITSDQLHIKKEPSPVLVVPEDNQNKWGLANHIYPITSKLDSLLEIVQDQQQELSELRVEVTRLRQETPLANRVESALTKAAQQQTTSIELSLLNQTSRQHDFLKTLETAVKKEIELTIPRVVSELVEPLKMQLRLDTAQIDRIVQENLTKVIGGIQVQEALATTVQNAAKPVLEQTFKEVFTGTLLPGMEKACQNMFKQVQDAFLIGTREYLQNVDSIMDKQYQRQNKQQSEALATAIREEMQNEFSRGLSVMQENTIRSVRDSVRENFTQHMSDISGIRSRATTPGLPGSTPVDAQARVMSLLQRGQLNAAFQQALSASDLGLVVLVCENTDPARVFSCSMGPGQGSRCVLQQPVLLSLVQQLSANLGHRTELKHRWLEEAVISLDPSDPVTREHMVNVLLALQSQVAAFIAANPNHRSVRRLKMVAMAAQALLKPS</sequence>
<feature type="domain" description="Enhancer of mRNA-decapping protein 4 WD40 repeat region" evidence="10">
    <location>
        <begin position="44"/>
        <end position="375"/>
    </location>
</feature>
<dbReference type="Proteomes" id="UP000695007">
    <property type="component" value="Unplaced"/>
</dbReference>
<keyword evidence="6 8" id="KW-0175">Coiled coil</keyword>
<comment type="subcellular location">
    <subcellularLocation>
        <location evidence="1">Cytoplasm</location>
        <location evidence="1">P-body</location>
    </subcellularLocation>
</comment>
<dbReference type="Pfam" id="PF16529">
    <property type="entry name" value="Ge1_WD40"/>
    <property type="match status" value="1"/>
</dbReference>
<reference evidence="13" key="1">
    <citation type="submission" date="2025-08" db="UniProtKB">
        <authorList>
            <consortium name="RefSeq"/>
        </authorList>
    </citation>
    <scope>IDENTIFICATION</scope>
</reference>
<feature type="compositionally biased region" description="Polar residues" evidence="9">
    <location>
        <begin position="534"/>
        <end position="546"/>
    </location>
</feature>
<evidence type="ECO:0000256" key="3">
    <source>
        <dbReference type="ARBA" id="ARBA00022490"/>
    </source>
</evidence>
<keyword evidence="5" id="KW-0677">Repeat</keyword>
<keyword evidence="3" id="KW-0963">Cytoplasm</keyword>
<dbReference type="Gene3D" id="2.130.10.10">
    <property type="entry name" value="YVTN repeat-like/Quinoprotein amine dehydrogenase"/>
    <property type="match status" value="1"/>
</dbReference>
<evidence type="ECO:0000256" key="5">
    <source>
        <dbReference type="ARBA" id="ARBA00022737"/>
    </source>
</evidence>
<gene>
    <name evidence="13" type="primary">LOC105360077</name>
</gene>
<dbReference type="PANTHER" id="PTHR15598">
    <property type="entry name" value="ENHANCER OF MRNA-DECAPPING PROTEIN 4"/>
    <property type="match status" value="1"/>
</dbReference>
<proteinExistence type="inferred from homology"/>
<dbReference type="InterPro" id="IPR045152">
    <property type="entry name" value="EDC4-like"/>
</dbReference>
<evidence type="ECO:0000256" key="7">
    <source>
        <dbReference type="PROSITE-ProRule" id="PRU00221"/>
    </source>
</evidence>
<evidence type="ECO:0000256" key="6">
    <source>
        <dbReference type="ARBA" id="ARBA00023054"/>
    </source>
</evidence>
<evidence type="ECO:0000259" key="11">
    <source>
        <dbReference type="Pfam" id="PF21289"/>
    </source>
</evidence>
<keyword evidence="4 7" id="KW-0853">WD repeat</keyword>
<dbReference type="InterPro" id="IPR015943">
    <property type="entry name" value="WD40/YVTN_repeat-like_dom_sf"/>
</dbReference>
<evidence type="ECO:0000256" key="4">
    <source>
        <dbReference type="ARBA" id="ARBA00022574"/>
    </source>
</evidence>
<dbReference type="InterPro" id="IPR036322">
    <property type="entry name" value="WD40_repeat_dom_sf"/>
</dbReference>
<evidence type="ECO:0000256" key="1">
    <source>
        <dbReference type="ARBA" id="ARBA00004201"/>
    </source>
</evidence>
<dbReference type="KEGG" id="csol:105360077"/>
<dbReference type="InterPro" id="IPR049404">
    <property type="entry name" value="EDC4_C"/>
</dbReference>
<dbReference type="Pfam" id="PF21289">
    <property type="entry name" value="EDC4_C"/>
    <property type="match status" value="1"/>
</dbReference>
<dbReference type="RefSeq" id="XP_011495160.1">
    <property type="nucleotide sequence ID" value="XM_011496858.1"/>
</dbReference>
<evidence type="ECO:0000256" key="8">
    <source>
        <dbReference type="SAM" id="Coils"/>
    </source>
</evidence>
<dbReference type="AlphaFoldDB" id="A0AAJ6YC95"/>
<feature type="coiled-coil region" evidence="8">
    <location>
        <begin position="677"/>
        <end position="704"/>
    </location>
</feature>
<dbReference type="PROSITE" id="PS50294">
    <property type="entry name" value="WD_REPEATS_REGION"/>
    <property type="match status" value="1"/>
</dbReference>
<evidence type="ECO:0000256" key="2">
    <source>
        <dbReference type="ARBA" id="ARBA00009639"/>
    </source>
</evidence>
<comment type="similarity">
    <text evidence="2">Belongs to the WD repeat EDC4 family.</text>
</comment>
<name>A0AAJ6YC95_9HYME</name>
<dbReference type="PANTHER" id="PTHR15598:SF5">
    <property type="entry name" value="ENHANCER OF MRNA-DECAPPING PROTEIN 4"/>
    <property type="match status" value="1"/>
</dbReference>
<dbReference type="FunFam" id="1.10.220.100:FF:000001">
    <property type="entry name" value="Enhancer of mRNA-decapping protein 4"/>
    <property type="match status" value="1"/>
</dbReference>
<feature type="domain" description="Enhancer of mRNA-decapping protein 4 C-terminal" evidence="11">
    <location>
        <begin position="938"/>
        <end position="1065"/>
    </location>
</feature>
<dbReference type="CTD" id="34541"/>
<accession>A0AAJ6YC95</accession>
<evidence type="ECO:0000256" key="9">
    <source>
        <dbReference type="SAM" id="MobiDB-lite"/>
    </source>
</evidence>
<feature type="repeat" description="WD" evidence="7">
    <location>
        <begin position="225"/>
        <end position="258"/>
    </location>
</feature>
<feature type="region of interest" description="Disordered" evidence="9">
    <location>
        <begin position="516"/>
        <end position="546"/>
    </location>
</feature>
<dbReference type="GO" id="GO:0000932">
    <property type="term" value="C:P-body"/>
    <property type="evidence" value="ECO:0007669"/>
    <property type="project" value="UniProtKB-SubCell"/>
</dbReference>
<protein>
    <submittedName>
        <fullName evidence="13">Enhancer of mRNA-decapping protein 4</fullName>
    </submittedName>
</protein>
<dbReference type="SUPFAM" id="SSF50978">
    <property type="entry name" value="WD40 repeat-like"/>
    <property type="match status" value="1"/>
</dbReference>
<organism evidence="12 13">
    <name type="scientific">Ceratosolen solmsi marchali</name>
    <dbReference type="NCBI Taxonomy" id="326594"/>
    <lineage>
        <taxon>Eukaryota</taxon>
        <taxon>Metazoa</taxon>
        <taxon>Ecdysozoa</taxon>
        <taxon>Arthropoda</taxon>
        <taxon>Hexapoda</taxon>
        <taxon>Insecta</taxon>
        <taxon>Pterygota</taxon>
        <taxon>Neoptera</taxon>
        <taxon>Endopterygota</taxon>
        <taxon>Hymenoptera</taxon>
        <taxon>Apocrita</taxon>
        <taxon>Proctotrupomorpha</taxon>
        <taxon>Chalcidoidea</taxon>
        <taxon>Agaonidae</taxon>
        <taxon>Agaoninae</taxon>
        <taxon>Ceratosolen</taxon>
    </lineage>
</organism>
<dbReference type="InterPro" id="IPR001680">
    <property type="entry name" value="WD40_rpt"/>
</dbReference>
<dbReference type="Gene3D" id="6.10.140.270">
    <property type="match status" value="1"/>
</dbReference>
<dbReference type="GeneID" id="105360077"/>